<proteinExistence type="predicted"/>
<dbReference type="PANTHER" id="PTHR36700:SF1">
    <property type="entry name" value="CRISPR SYSTEM CMR SUBUNIT CMR4"/>
    <property type="match status" value="1"/>
</dbReference>
<protein>
    <submittedName>
        <fullName evidence="3">Type III-B CRISPR module RAMP protein Cmr4</fullName>
    </submittedName>
</protein>
<dbReference type="NCBIfam" id="TIGR02580">
    <property type="entry name" value="cas_RAMP_Cmr4"/>
    <property type="match status" value="1"/>
</dbReference>
<evidence type="ECO:0000259" key="2">
    <source>
        <dbReference type="Pfam" id="PF03787"/>
    </source>
</evidence>
<keyword evidence="4" id="KW-1185">Reference proteome</keyword>
<accession>A0ABS8N2A0</accession>
<dbReference type="Pfam" id="PF03787">
    <property type="entry name" value="RAMPs"/>
    <property type="match status" value="1"/>
</dbReference>
<dbReference type="RefSeq" id="WP_150356271.1">
    <property type="nucleotide sequence ID" value="NZ_JAJJPB010000002.1"/>
</dbReference>
<name>A0ABS8N2A0_9CLOT</name>
<dbReference type="InterPro" id="IPR013410">
    <property type="entry name" value="CRISPR-assoc_RAMP_Cmr4"/>
</dbReference>
<dbReference type="Proteomes" id="UP001165422">
    <property type="component" value="Unassembled WGS sequence"/>
</dbReference>
<evidence type="ECO:0000313" key="4">
    <source>
        <dbReference type="Proteomes" id="UP001165422"/>
    </source>
</evidence>
<keyword evidence="1" id="KW-0051">Antiviral defense</keyword>
<sequence length="315" mass="36025">MNELLLYKCETPLHMGSGTEMGLVDMPVQREKHTGFPKMESSGIKGIFRCDFGNKTENREYTNIFFGPDKDNNDAYTGSLKFTDAKILFFPVKSAKGIFGWITCPFVLDRFNRDLEIMNIDSKNKFTKIELKDVMPSGNTAYIISNDSNLIISRNSERYIWLEEFGYKVTELPENSKQPIFKLLKYIKDNYIFDKLKKDIVVVSNEVFDYFVNMSTEVNTRIRIGSDGVVDSEDGALFTEEYIPVGSIMYGFLDTQIRISEEKVKDIVGKNYSGKIDKISEVFEEYLKNVKILHFGGNEALGKGIVSLYKLGCEE</sequence>
<gene>
    <name evidence="3" type="primary">cmr4</name>
    <name evidence="3" type="ORF">LN736_03430</name>
</gene>
<evidence type="ECO:0000256" key="1">
    <source>
        <dbReference type="ARBA" id="ARBA00023118"/>
    </source>
</evidence>
<comment type="caution">
    <text evidence="3">The sequence shown here is derived from an EMBL/GenBank/DDBJ whole genome shotgun (WGS) entry which is preliminary data.</text>
</comment>
<dbReference type="PANTHER" id="PTHR36700">
    <property type="entry name" value="CRISPR SYSTEM CMR SUBUNIT CMR4"/>
    <property type="match status" value="1"/>
</dbReference>
<reference evidence="3" key="1">
    <citation type="submission" date="2021-11" db="EMBL/GenBank/DDBJ databases">
        <authorList>
            <person name="Qingchun L."/>
            <person name="Dong Z."/>
            <person name="Zongwei Q."/>
            <person name="Jia Z."/>
            <person name="Duotao L."/>
        </authorList>
    </citation>
    <scope>NUCLEOTIDE SEQUENCE</scope>
    <source>
        <strain evidence="3">WLY-B-L2</strain>
    </source>
</reference>
<dbReference type="EMBL" id="JAJJPB010000002">
    <property type="protein sequence ID" value="MCC9293920.1"/>
    <property type="molecule type" value="Genomic_DNA"/>
</dbReference>
<evidence type="ECO:0000313" key="3">
    <source>
        <dbReference type="EMBL" id="MCC9293920.1"/>
    </source>
</evidence>
<feature type="domain" description="CRISPR type III-associated protein" evidence="2">
    <location>
        <begin position="8"/>
        <end position="307"/>
    </location>
</feature>
<organism evidence="3 4">
    <name type="scientific">Clostridium aromativorans</name>
    <dbReference type="NCBI Taxonomy" id="2836848"/>
    <lineage>
        <taxon>Bacteria</taxon>
        <taxon>Bacillati</taxon>
        <taxon>Bacillota</taxon>
        <taxon>Clostridia</taxon>
        <taxon>Eubacteriales</taxon>
        <taxon>Clostridiaceae</taxon>
        <taxon>Clostridium</taxon>
    </lineage>
</organism>
<dbReference type="InterPro" id="IPR005537">
    <property type="entry name" value="RAMP_III_fam"/>
</dbReference>